<protein>
    <recommendedName>
        <fullName evidence="6">TIGR03067 domain-containing protein</fullName>
    </recommendedName>
</protein>
<feature type="chain" id="PRO_5036049905" description="TIGR03067 domain-containing protein" evidence="1">
    <location>
        <begin position="23"/>
        <end position="261"/>
    </location>
</feature>
<evidence type="ECO:0008006" key="6">
    <source>
        <dbReference type="Google" id="ProtNLM"/>
    </source>
</evidence>
<evidence type="ECO:0000256" key="1">
    <source>
        <dbReference type="SAM" id="SignalP"/>
    </source>
</evidence>
<evidence type="ECO:0000313" key="2">
    <source>
        <dbReference type="EMBL" id="PQO26430.1"/>
    </source>
</evidence>
<gene>
    <name evidence="3" type="ORF">C5Y93_07220</name>
    <name evidence="2" type="ORF">C5Y98_30290</name>
</gene>
<reference evidence="4 5" key="1">
    <citation type="submission" date="2018-02" db="EMBL/GenBank/DDBJ databases">
        <title>Comparative genomes isolates from brazilian mangrove.</title>
        <authorList>
            <person name="Araujo J.E."/>
            <person name="Taketani R.G."/>
            <person name="Silva M.C.P."/>
            <person name="Loureco M.V."/>
            <person name="Andreote F.D."/>
        </authorList>
    </citation>
    <scope>NUCLEOTIDE SEQUENCE [LARGE SCALE GENOMIC DNA]</scope>
    <source>
        <strain evidence="2 5">NAP PRIS-MGV</strain>
        <strain evidence="3 4">Nap-Phe MGV</strain>
    </source>
</reference>
<proteinExistence type="predicted"/>
<dbReference type="EMBL" id="PUIB01000031">
    <property type="protein sequence ID" value="PQO26430.1"/>
    <property type="molecule type" value="Genomic_DNA"/>
</dbReference>
<dbReference type="OrthoDB" id="287195at2"/>
<evidence type="ECO:0000313" key="3">
    <source>
        <dbReference type="EMBL" id="PQO46935.1"/>
    </source>
</evidence>
<feature type="signal peptide" evidence="1">
    <location>
        <begin position="1"/>
        <end position="22"/>
    </location>
</feature>
<accession>A0A2S8F2Q3</accession>
<dbReference type="Proteomes" id="UP000237819">
    <property type="component" value="Unassembled WGS sequence"/>
</dbReference>
<organism evidence="2 5">
    <name type="scientific">Blastopirellula marina</name>
    <dbReference type="NCBI Taxonomy" id="124"/>
    <lineage>
        <taxon>Bacteria</taxon>
        <taxon>Pseudomonadati</taxon>
        <taxon>Planctomycetota</taxon>
        <taxon>Planctomycetia</taxon>
        <taxon>Pirellulales</taxon>
        <taxon>Pirellulaceae</taxon>
        <taxon>Blastopirellula</taxon>
    </lineage>
</organism>
<dbReference type="AlphaFoldDB" id="A0A2S8F2Q3"/>
<keyword evidence="1" id="KW-0732">Signal</keyword>
<name>A0A2S8F2Q3_9BACT</name>
<dbReference type="EMBL" id="PUHZ01000007">
    <property type="protein sequence ID" value="PQO46935.1"/>
    <property type="molecule type" value="Genomic_DNA"/>
</dbReference>
<evidence type="ECO:0000313" key="5">
    <source>
        <dbReference type="Proteomes" id="UP000239388"/>
    </source>
</evidence>
<dbReference type="Proteomes" id="UP000239388">
    <property type="component" value="Unassembled WGS sequence"/>
</dbReference>
<sequence>MSRYLFAVACSALLLAGAPLRAEEPGEGLIDGLISEIRELQDSLKTLAAQVDKNAAVIDRTADERPQLKMMAELAERLQQLGARIDRNSAMIERVAESRPPKEALIGLMERLEKLEVQVDRNAASIDQADALKPQKKPKAEIAKQEEASLALNWKPAEPIDYSGVWLMTLPLGAEHEVMIKAAEKDQFKLIRPRLNMAGVYQADGGTLKIVRPDDKRLTGFVWTAVNRNTLVLTGEPPTARTGSSYLGATLTRQVEPTKTK</sequence>
<evidence type="ECO:0000313" key="4">
    <source>
        <dbReference type="Proteomes" id="UP000237819"/>
    </source>
</evidence>
<comment type="caution">
    <text evidence="2">The sequence shown here is derived from an EMBL/GenBank/DDBJ whole genome shotgun (WGS) entry which is preliminary data.</text>
</comment>
<dbReference type="RefSeq" id="WP_105334734.1">
    <property type="nucleotide sequence ID" value="NZ_PUHZ01000007.1"/>
</dbReference>